<dbReference type="Gene3D" id="2.60.40.10">
    <property type="entry name" value="Immunoglobulins"/>
    <property type="match status" value="2"/>
</dbReference>
<dbReference type="Proteomes" id="UP001319045">
    <property type="component" value="Chromosome"/>
</dbReference>
<evidence type="ECO:0000259" key="1">
    <source>
        <dbReference type="Pfam" id="PF01833"/>
    </source>
</evidence>
<dbReference type="InterPro" id="IPR002909">
    <property type="entry name" value="IPT_dom"/>
</dbReference>
<dbReference type="InterPro" id="IPR013783">
    <property type="entry name" value="Ig-like_fold"/>
</dbReference>
<feature type="domain" description="Surface glycan-binding protein B xyloglucan binding" evidence="2">
    <location>
        <begin position="231"/>
        <end position="455"/>
    </location>
</feature>
<name>A0ABN6EK28_9BACT</name>
<reference evidence="3 4" key="1">
    <citation type="journal article" date="2022" name="Int. J. Syst. Evol. Microbiol.">
        <title>Prevotella herbatica sp. nov., a plant polysaccharide-decomposing anaerobic bacterium isolated from a methanogenic reactor.</title>
        <authorList>
            <person name="Uek A."/>
            <person name="Tonouchi A."/>
            <person name="Kaku N."/>
            <person name="Ueki K."/>
        </authorList>
    </citation>
    <scope>NUCLEOTIDE SEQUENCE [LARGE SCALE GENOMIC DNA]</scope>
    <source>
        <strain evidence="3 4">WR041</strain>
    </source>
</reference>
<accession>A0ABN6EK28</accession>
<gene>
    <name evidence="3" type="ORF">prwr041_21300</name>
</gene>
<sequence>MYATHTAINPLEFNNMKIKNIKWTLMVVLATASIGFTSCEDEPDKYETTTATPSINYIRPVDVASKDSLLTSASMSSTICLVGNNLRSIKELVFNDQKAVLNTSYITDNTLIVTVPKTIPSTVSDKIYVITTKNDTIPYDFKVIVPAPTISSMSNEWAAANETVTITGDYFLDYSNYPLSIKVGDDYTLPKTAIQSITKTGITFTMPSDVPTGKNFYITTKYGTTKAAFQYKDKRGMLFDFDTPWDGVNVLGNHGWHSQKIQHDDTSLSGNYLMLGDADMTKDGAWNDGNFSFEYWAGTWNHTFDADGPKLNDVGDFSDWQNKSIKFEMYIPSSNPWCAAPMQVIFAGTDKVTLPTANNTFFHSGDGWGRALYMPWNNDNLSYDTGGKWVTVTIPLSDFNKDWDGNAAKKSFSSVEDFASLTIFVTTGSYDSKTVTPTGKDCHPIIKIDNIRVVPNK</sequence>
<protein>
    <recommendedName>
        <fullName evidence="5">Surface glycan-binding protein B xyloglucan binding domain-containing protein</fullName>
    </recommendedName>
</protein>
<organism evidence="3 4">
    <name type="scientific">Prevotella herbatica</name>
    <dbReference type="NCBI Taxonomy" id="2801997"/>
    <lineage>
        <taxon>Bacteria</taxon>
        <taxon>Pseudomonadati</taxon>
        <taxon>Bacteroidota</taxon>
        <taxon>Bacteroidia</taxon>
        <taxon>Bacteroidales</taxon>
        <taxon>Prevotellaceae</taxon>
        <taxon>Prevotella</taxon>
    </lineage>
</organism>
<dbReference type="EMBL" id="AP024484">
    <property type="protein sequence ID" value="BCS86237.1"/>
    <property type="molecule type" value="Genomic_DNA"/>
</dbReference>
<dbReference type="InterPro" id="IPR014756">
    <property type="entry name" value="Ig_E-set"/>
</dbReference>
<dbReference type="SUPFAM" id="SSF81296">
    <property type="entry name" value="E set domains"/>
    <property type="match status" value="1"/>
</dbReference>
<feature type="domain" description="IPT/TIG" evidence="1">
    <location>
        <begin position="148"/>
        <end position="224"/>
    </location>
</feature>
<dbReference type="InterPro" id="IPR040475">
    <property type="entry name" value="SGBP_B_XBD"/>
</dbReference>
<dbReference type="Pfam" id="PF01833">
    <property type="entry name" value="TIG"/>
    <property type="match status" value="1"/>
</dbReference>
<evidence type="ECO:0000313" key="3">
    <source>
        <dbReference type="EMBL" id="BCS86237.1"/>
    </source>
</evidence>
<evidence type="ECO:0000259" key="2">
    <source>
        <dbReference type="Pfam" id="PF18329"/>
    </source>
</evidence>
<evidence type="ECO:0000313" key="4">
    <source>
        <dbReference type="Proteomes" id="UP001319045"/>
    </source>
</evidence>
<proteinExistence type="predicted"/>
<keyword evidence="4" id="KW-1185">Reference proteome</keyword>
<evidence type="ECO:0008006" key="5">
    <source>
        <dbReference type="Google" id="ProtNLM"/>
    </source>
</evidence>
<dbReference type="Pfam" id="PF18329">
    <property type="entry name" value="SGBP_B_XBD"/>
    <property type="match status" value="1"/>
</dbReference>